<evidence type="ECO:0000313" key="4">
    <source>
        <dbReference type="EMBL" id="JAT66850.1"/>
    </source>
</evidence>
<gene>
    <name evidence="4" type="primary">ERF061_1</name>
    <name evidence="4" type="ORF">g.23492</name>
</gene>
<dbReference type="EMBL" id="GDJX01001086">
    <property type="protein sequence ID" value="JAT66850.1"/>
    <property type="molecule type" value="Transcribed_RNA"/>
</dbReference>
<name>A0A1D1ZIP8_9ARAE</name>
<feature type="non-terminal residue" evidence="4">
    <location>
        <position position="1"/>
    </location>
</feature>
<sequence length="138" mass="14481">RLNFPNLRDDPGSNTAIEVRLSALKSSVDAKIQAICQRLSRERKSKKKPGNNAPCDDAKSCCSSGGGGGMAPESEKGKVVEETAVACSSSAATNSQSSSFSEQSLAKTGCALEETEGELSLARIPSFDPDLIWQLLGC</sequence>
<protein>
    <submittedName>
        <fullName evidence="4">Ethylene-responsive transcription factor ERF061</fullName>
    </submittedName>
</protein>
<accession>A0A1D1ZIP8</accession>
<dbReference type="PANTHER" id="PTHR31657">
    <property type="entry name" value="ETHYLENE-RESPONSIVE TRANSCRIPTION FACTOR ERF061"/>
    <property type="match status" value="1"/>
</dbReference>
<dbReference type="InterPro" id="IPR051758">
    <property type="entry name" value="ERF/AP2-like"/>
</dbReference>
<organism evidence="4">
    <name type="scientific">Anthurium amnicola</name>
    <dbReference type="NCBI Taxonomy" id="1678845"/>
    <lineage>
        <taxon>Eukaryota</taxon>
        <taxon>Viridiplantae</taxon>
        <taxon>Streptophyta</taxon>
        <taxon>Embryophyta</taxon>
        <taxon>Tracheophyta</taxon>
        <taxon>Spermatophyta</taxon>
        <taxon>Magnoliopsida</taxon>
        <taxon>Liliopsida</taxon>
        <taxon>Araceae</taxon>
        <taxon>Pothoideae</taxon>
        <taxon>Potheae</taxon>
        <taxon>Anthurium</taxon>
    </lineage>
</organism>
<feature type="region of interest" description="Disordered" evidence="3">
    <location>
        <begin position="40"/>
        <end position="78"/>
    </location>
</feature>
<reference evidence="4" key="1">
    <citation type="submission" date="2015-07" db="EMBL/GenBank/DDBJ databases">
        <title>Transcriptome Assembly of Anthurium amnicola.</title>
        <authorList>
            <person name="Suzuki J."/>
        </authorList>
    </citation>
    <scope>NUCLEOTIDE SEQUENCE</scope>
</reference>
<evidence type="ECO:0000256" key="3">
    <source>
        <dbReference type="SAM" id="MobiDB-lite"/>
    </source>
</evidence>
<evidence type="ECO:0000256" key="2">
    <source>
        <dbReference type="ARBA" id="ARBA00024343"/>
    </source>
</evidence>
<dbReference type="PANTHER" id="PTHR31657:SF20">
    <property type="entry name" value="ETHYLENE-RESPONSIVE TRANSCRIPTION FACTOR ERF061"/>
    <property type="match status" value="1"/>
</dbReference>
<keyword evidence="1" id="KW-0010">Activator</keyword>
<proteinExistence type="inferred from homology"/>
<evidence type="ECO:0000256" key="1">
    <source>
        <dbReference type="ARBA" id="ARBA00023159"/>
    </source>
</evidence>
<dbReference type="AlphaFoldDB" id="A0A1D1ZIP8"/>
<comment type="similarity">
    <text evidence="2">Belongs to the AP2/ERF transcription factor family. ERF subfamily.</text>
</comment>